<keyword evidence="2" id="KW-0238">DNA-binding</keyword>
<dbReference type="Proteomes" id="UP000830115">
    <property type="component" value="Chromosome"/>
</dbReference>
<dbReference type="EMBL" id="CP086322">
    <property type="protein sequence ID" value="UQA94193.1"/>
    <property type="molecule type" value="Genomic_DNA"/>
</dbReference>
<dbReference type="PANTHER" id="PTHR30349:SF64">
    <property type="entry name" value="PROPHAGE INTEGRASE INTD-RELATED"/>
    <property type="match status" value="1"/>
</dbReference>
<evidence type="ECO:0000313" key="6">
    <source>
        <dbReference type="EMBL" id="UQA94193.1"/>
    </source>
</evidence>
<dbReference type="InterPro" id="IPR011010">
    <property type="entry name" value="DNA_brk_join_enz"/>
</dbReference>
<protein>
    <submittedName>
        <fullName evidence="6">Site-specific integrase</fullName>
    </submittedName>
</protein>
<dbReference type="InterPro" id="IPR013762">
    <property type="entry name" value="Integrase-like_cat_sf"/>
</dbReference>
<keyword evidence="7" id="KW-1185">Reference proteome</keyword>
<feature type="region of interest" description="Disordered" evidence="4">
    <location>
        <begin position="1"/>
        <end position="30"/>
    </location>
</feature>
<dbReference type="InterPro" id="IPR010998">
    <property type="entry name" value="Integrase_recombinase_N"/>
</dbReference>
<evidence type="ECO:0000256" key="1">
    <source>
        <dbReference type="ARBA" id="ARBA00008857"/>
    </source>
</evidence>
<accession>A0ABY4M927</accession>
<dbReference type="RefSeq" id="WP_248865070.1">
    <property type="nucleotide sequence ID" value="NZ_CP086322.1"/>
</dbReference>
<evidence type="ECO:0000256" key="4">
    <source>
        <dbReference type="SAM" id="MobiDB-lite"/>
    </source>
</evidence>
<name>A0ABY4M927_9ACTN</name>
<reference evidence="6" key="1">
    <citation type="submission" date="2021-10" db="EMBL/GenBank/DDBJ databases">
        <title>Streptomyces nigrumlapis sp.nov.,an antimicrobial producing actinobacterium isolated from Black Gobi rocks.</title>
        <authorList>
            <person name="Wen Y."/>
            <person name="Zhang W."/>
            <person name="Liu X.G."/>
        </authorList>
    </citation>
    <scope>NUCLEOTIDE SEQUENCE</scope>
    <source>
        <strain evidence="6">ST13-2-2</strain>
    </source>
</reference>
<feature type="domain" description="Tyr recombinase" evidence="5">
    <location>
        <begin position="118"/>
        <end position="330"/>
    </location>
</feature>
<dbReference type="PROSITE" id="PS51898">
    <property type="entry name" value="TYR_RECOMBINASE"/>
    <property type="match status" value="1"/>
</dbReference>
<gene>
    <name evidence="6" type="ORF">K9S39_22080</name>
</gene>
<dbReference type="InterPro" id="IPR002104">
    <property type="entry name" value="Integrase_catalytic"/>
</dbReference>
<dbReference type="SUPFAM" id="SSF56349">
    <property type="entry name" value="DNA breaking-rejoining enzymes"/>
    <property type="match status" value="1"/>
</dbReference>
<dbReference type="PANTHER" id="PTHR30349">
    <property type="entry name" value="PHAGE INTEGRASE-RELATED"/>
    <property type="match status" value="1"/>
</dbReference>
<feature type="compositionally biased region" description="Basic and acidic residues" evidence="4">
    <location>
        <begin position="9"/>
        <end position="28"/>
    </location>
</feature>
<evidence type="ECO:0000256" key="3">
    <source>
        <dbReference type="ARBA" id="ARBA00023172"/>
    </source>
</evidence>
<organism evidence="6 7">
    <name type="scientific">Streptomyces halobius</name>
    <dbReference type="NCBI Taxonomy" id="2879846"/>
    <lineage>
        <taxon>Bacteria</taxon>
        <taxon>Bacillati</taxon>
        <taxon>Actinomycetota</taxon>
        <taxon>Actinomycetes</taxon>
        <taxon>Kitasatosporales</taxon>
        <taxon>Streptomycetaceae</taxon>
        <taxon>Streptomyces</taxon>
    </lineage>
</organism>
<proteinExistence type="inferred from homology"/>
<keyword evidence="3" id="KW-0233">DNA recombination</keyword>
<evidence type="ECO:0000259" key="5">
    <source>
        <dbReference type="PROSITE" id="PS51898"/>
    </source>
</evidence>
<dbReference type="Gene3D" id="1.10.150.130">
    <property type="match status" value="1"/>
</dbReference>
<dbReference type="InterPro" id="IPR050090">
    <property type="entry name" value="Tyrosine_recombinase_XerCD"/>
</dbReference>
<dbReference type="Gene3D" id="1.10.443.10">
    <property type="entry name" value="Intergrase catalytic core"/>
    <property type="match status" value="1"/>
</dbReference>
<evidence type="ECO:0000256" key="2">
    <source>
        <dbReference type="ARBA" id="ARBA00023125"/>
    </source>
</evidence>
<evidence type="ECO:0000313" key="7">
    <source>
        <dbReference type="Proteomes" id="UP000830115"/>
    </source>
</evidence>
<sequence>MAFQAARNTRGELIRDEKGDPVARKDAEEPPEEIARALAWIAKHSIKVTDLNDSDTLRRALTALSMKLYGKKAAENTVRRKRSSFSNALRYAVERELLASNPLSRVDWDPPATDDEVDFRYVPNPAPARALLEAVRVQGQRGGHLHGFFGCMYYAAMRPSEVAQLNKRDCKLPASGWGELVLSQSRPEVGAGWTDDGKSYEIRGLKRRARKTTRPVPIPPVLVALLRQHMETYSPASDGRLFTAARGGRVRSTEYADIWQQARKKALSAEEVATPLADVPYSLRHAGVSLWIKAGVDPAEVARRAGHSIAVLWKFYAKILRGQEQRSNELIDSALEADSQDQE</sequence>
<comment type="similarity">
    <text evidence="1">Belongs to the 'phage' integrase family.</text>
</comment>